<feature type="transmembrane region" description="Helical" evidence="1">
    <location>
        <begin position="300"/>
        <end position="318"/>
    </location>
</feature>
<dbReference type="AlphaFoldDB" id="A0A563D941"/>
<evidence type="ECO:0000313" key="2">
    <source>
        <dbReference type="EMBL" id="TWP26637.1"/>
    </source>
</evidence>
<keyword evidence="3" id="KW-1185">Reference proteome</keyword>
<feature type="transmembrane region" description="Helical" evidence="1">
    <location>
        <begin position="338"/>
        <end position="355"/>
    </location>
</feature>
<sequence length="375" mass="44017">MKRIIKKSPIFLIFCLLIIILFPLKINAEYSPEKQMNEGSKHSILFPKVSNAKVIHEIIEIDVVPYFNDPKDYFVNYNITYHIESDHEQILPLIFIASNFKNSPINILINGKEVNTNSILDNQNLIFSIFPYIKSDGNENVCIIDTKNNVNLFNIKELVYFNSLLKKGKNEIHLNYKGNLESNNYGFLKNYNLDYYLFPYKFWNSFGPIFVKLNTPPNYKIKQSSIGNPSQKLSKNLYFWRLNKINKKEFKISLSPKISTLSYFLLLLKPVGITLTFGLLISLIHIYFIKKFRKKDNHSINYYLILGNIINPPLFYLTYCLSFKLIEWSLGSIALKNYEYIISPILYLPLIYVLYDYTMWFLDISLKNNTSLKNT</sequence>
<evidence type="ECO:0000313" key="3">
    <source>
        <dbReference type="Proteomes" id="UP000319499"/>
    </source>
</evidence>
<proteinExistence type="predicted"/>
<comment type="caution">
    <text evidence="2">The sequence shown here is derived from an EMBL/GenBank/DDBJ whole genome shotgun (WGS) entry which is preliminary data.</text>
</comment>
<keyword evidence="1" id="KW-0812">Transmembrane</keyword>
<accession>A0A563D941</accession>
<dbReference type="EMBL" id="SELH01000025">
    <property type="protein sequence ID" value="TWP26637.1"/>
    <property type="molecule type" value="Genomic_DNA"/>
</dbReference>
<name>A0A563D941_9FLAO</name>
<gene>
    <name evidence="2" type="ORF">ETU09_08725</name>
</gene>
<dbReference type="Proteomes" id="UP000319499">
    <property type="component" value="Unassembled WGS sequence"/>
</dbReference>
<dbReference type="RefSeq" id="WP_146263056.1">
    <property type="nucleotide sequence ID" value="NZ_SELG01000041.1"/>
</dbReference>
<evidence type="ECO:0000256" key="1">
    <source>
        <dbReference type="SAM" id="Phobius"/>
    </source>
</evidence>
<protein>
    <submittedName>
        <fullName evidence="2">Uncharacterized protein</fullName>
    </submittedName>
</protein>
<feature type="transmembrane region" description="Helical" evidence="1">
    <location>
        <begin position="263"/>
        <end position="288"/>
    </location>
</feature>
<keyword evidence="1" id="KW-1133">Transmembrane helix</keyword>
<keyword evidence="1" id="KW-0472">Membrane</keyword>
<dbReference type="OrthoDB" id="6655275at2"/>
<reference evidence="2 3" key="1">
    <citation type="submission" date="2019-02" db="EMBL/GenBank/DDBJ databases">
        <title>Apibacter muscae sp. nov.: a novel member of the house fly microbiota.</title>
        <authorList>
            <person name="Park R."/>
        </authorList>
    </citation>
    <scope>NUCLEOTIDE SEQUENCE [LARGE SCALE GENOMIC DNA]</scope>
    <source>
        <strain evidence="2 3">AL1</strain>
    </source>
</reference>
<organism evidence="2 3">
    <name type="scientific">Apibacter muscae</name>
    <dbReference type="NCBI Taxonomy" id="2509004"/>
    <lineage>
        <taxon>Bacteria</taxon>
        <taxon>Pseudomonadati</taxon>
        <taxon>Bacteroidota</taxon>
        <taxon>Flavobacteriia</taxon>
        <taxon>Flavobacteriales</taxon>
        <taxon>Weeksellaceae</taxon>
        <taxon>Apibacter</taxon>
    </lineage>
</organism>